<evidence type="ECO:0000256" key="1">
    <source>
        <dbReference type="SAM" id="Phobius"/>
    </source>
</evidence>
<gene>
    <name evidence="2" type="ORF">HanXRQr2_Chr10g0454641</name>
</gene>
<dbReference type="Proteomes" id="UP000215914">
    <property type="component" value="Unassembled WGS sequence"/>
</dbReference>
<keyword evidence="1" id="KW-1133">Transmembrane helix</keyword>
<comment type="caution">
    <text evidence="2">The sequence shown here is derived from an EMBL/GenBank/DDBJ whole genome shotgun (WGS) entry which is preliminary data.</text>
</comment>
<dbReference type="EMBL" id="MNCJ02000325">
    <property type="protein sequence ID" value="KAF5787602.1"/>
    <property type="molecule type" value="Genomic_DNA"/>
</dbReference>
<accession>A0A9K3I0B8</accession>
<name>A0A9K3I0B8_HELAN</name>
<protein>
    <submittedName>
        <fullName evidence="2">Uncharacterized protein</fullName>
    </submittedName>
</protein>
<proteinExistence type="predicted"/>
<evidence type="ECO:0000313" key="3">
    <source>
        <dbReference type="Proteomes" id="UP000215914"/>
    </source>
</evidence>
<evidence type="ECO:0000313" key="2">
    <source>
        <dbReference type="EMBL" id="KAF5787602.1"/>
    </source>
</evidence>
<dbReference type="PROSITE" id="PS51257">
    <property type="entry name" value="PROKAR_LIPOPROTEIN"/>
    <property type="match status" value="1"/>
</dbReference>
<keyword evidence="1" id="KW-0812">Transmembrane</keyword>
<feature type="transmembrane region" description="Helical" evidence="1">
    <location>
        <begin position="20"/>
        <end position="39"/>
    </location>
</feature>
<dbReference type="Gramene" id="mRNA:HanXRQr2_Chr10g0454641">
    <property type="protein sequence ID" value="mRNA:HanXRQr2_Chr10g0454641"/>
    <property type="gene ID" value="HanXRQr2_Chr10g0454641"/>
</dbReference>
<keyword evidence="3" id="KW-1185">Reference proteome</keyword>
<sequence>MQIRIQKKQLTVTHMKVSWLVMGLGMTVACVSKSLVYVLSNKIGRRARVYAFFLFLFYVFFLRRHLFSLLFGRQVLPRKQLMVHGLIKFKHAPL</sequence>
<feature type="transmembrane region" description="Helical" evidence="1">
    <location>
        <begin position="51"/>
        <end position="72"/>
    </location>
</feature>
<reference evidence="2" key="2">
    <citation type="submission" date="2020-06" db="EMBL/GenBank/DDBJ databases">
        <title>Helianthus annuus Genome sequencing and assembly Release 2.</title>
        <authorList>
            <person name="Gouzy J."/>
            <person name="Langlade N."/>
            <person name="Munos S."/>
        </authorList>
    </citation>
    <scope>NUCLEOTIDE SEQUENCE</scope>
    <source>
        <tissue evidence="2">Leaves</tissue>
    </source>
</reference>
<reference evidence="2" key="1">
    <citation type="journal article" date="2017" name="Nature">
        <title>The sunflower genome provides insights into oil metabolism, flowering and Asterid evolution.</title>
        <authorList>
            <person name="Badouin H."/>
            <person name="Gouzy J."/>
            <person name="Grassa C.J."/>
            <person name="Murat F."/>
            <person name="Staton S.E."/>
            <person name="Cottret L."/>
            <person name="Lelandais-Briere C."/>
            <person name="Owens G.L."/>
            <person name="Carrere S."/>
            <person name="Mayjonade B."/>
            <person name="Legrand L."/>
            <person name="Gill N."/>
            <person name="Kane N.C."/>
            <person name="Bowers J.E."/>
            <person name="Hubner S."/>
            <person name="Bellec A."/>
            <person name="Berard A."/>
            <person name="Berges H."/>
            <person name="Blanchet N."/>
            <person name="Boniface M.C."/>
            <person name="Brunel D."/>
            <person name="Catrice O."/>
            <person name="Chaidir N."/>
            <person name="Claudel C."/>
            <person name="Donnadieu C."/>
            <person name="Faraut T."/>
            <person name="Fievet G."/>
            <person name="Helmstetter N."/>
            <person name="King M."/>
            <person name="Knapp S.J."/>
            <person name="Lai Z."/>
            <person name="Le Paslier M.C."/>
            <person name="Lippi Y."/>
            <person name="Lorenzon L."/>
            <person name="Mandel J.R."/>
            <person name="Marage G."/>
            <person name="Marchand G."/>
            <person name="Marquand E."/>
            <person name="Bret-Mestries E."/>
            <person name="Morien E."/>
            <person name="Nambeesan S."/>
            <person name="Nguyen T."/>
            <person name="Pegot-Espagnet P."/>
            <person name="Pouilly N."/>
            <person name="Raftis F."/>
            <person name="Sallet E."/>
            <person name="Schiex T."/>
            <person name="Thomas J."/>
            <person name="Vandecasteele C."/>
            <person name="Vares D."/>
            <person name="Vear F."/>
            <person name="Vautrin S."/>
            <person name="Crespi M."/>
            <person name="Mangin B."/>
            <person name="Burke J.M."/>
            <person name="Salse J."/>
            <person name="Munos S."/>
            <person name="Vincourt P."/>
            <person name="Rieseberg L.H."/>
            <person name="Langlade N.B."/>
        </authorList>
    </citation>
    <scope>NUCLEOTIDE SEQUENCE</scope>
    <source>
        <tissue evidence="2">Leaves</tissue>
    </source>
</reference>
<dbReference type="AlphaFoldDB" id="A0A9K3I0B8"/>
<organism evidence="2 3">
    <name type="scientific">Helianthus annuus</name>
    <name type="common">Common sunflower</name>
    <dbReference type="NCBI Taxonomy" id="4232"/>
    <lineage>
        <taxon>Eukaryota</taxon>
        <taxon>Viridiplantae</taxon>
        <taxon>Streptophyta</taxon>
        <taxon>Embryophyta</taxon>
        <taxon>Tracheophyta</taxon>
        <taxon>Spermatophyta</taxon>
        <taxon>Magnoliopsida</taxon>
        <taxon>eudicotyledons</taxon>
        <taxon>Gunneridae</taxon>
        <taxon>Pentapetalae</taxon>
        <taxon>asterids</taxon>
        <taxon>campanulids</taxon>
        <taxon>Asterales</taxon>
        <taxon>Asteraceae</taxon>
        <taxon>Asteroideae</taxon>
        <taxon>Heliantheae alliance</taxon>
        <taxon>Heliantheae</taxon>
        <taxon>Helianthus</taxon>
    </lineage>
</organism>
<keyword evidence="1" id="KW-0472">Membrane</keyword>